<name>A0A8E4ZJZ1_9CAUD</name>
<evidence type="ECO:0000313" key="2">
    <source>
        <dbReference type="Proteomes" id="UP000693794"/>
    </source>
</evidence>
<keyword evidence="2" id="KW-1185">Reference proteome</keyword>
<gene>
    <name evidence="1" type="ORF">Danklef1_71</name>
</gene>
<accession>A0A8E4ZJZ1</accession>
<sequence length="153" mass="17662">MNTLKQNLENSVNAIIKAFEIKQDLYFEFFVADDVTGVACFSNEYYLHISDVCHDLFTGQPKGQITNWLEESIDNRDETINYQSYCLGKRFENSESEKDLQFLVDSDVNILEAELNITSNQEPCISIVIGNDKEQFEICLIENEIDKMLKVVK</sequence>
<proteinExistence type="predicted"/>
<evidence type="ECO:0000313" key="1">
    <source>
        <dbReference type="EMBL" id="QQV90556.1"/>
    </source>
</evidence>
<protein>
    <submittedName>
        <fullName evidence="1">Uncharacterized protein</fullName>
    </submittedName>
</protein>
<dbReference type="EMBL" id="MT732458">
    <property type="protein sequence ID" value="QQV90556.1"/>
    <property type="molecule type" value="Genomic_DNA"/>
</dbReference>
<dbReference type="Proteomes" id="UP000693794">
    <property type="component" value="Segment"/>
</dbReference>
<organism evidence="1 2">
    <name type="scientific">Polaribacter phage Danklef_1</name>
    <dbReference type="NCBI Taxonomy" id="2745646"/>
    <lineage>
        <taxon>Viruses</taxon>
        <taxon>Duplodnaviria</taxon>
        <taxon>Heunggongvirae</taxon>
        <taxon>Uroviricota</taxon>
        <taxon>Caudoviricetes</taxon>
        <taxon>Forsetiviridae</taxon>
        <taxon>Freyavirus</taxon>
        <taxon>Freyavirus danklef</taxon>
    </lineage>
</organism>
<reference evidence="1" key="1">
    <citation type="submission" date="2020-07" db="EMBL/GenBank/DDBJ databases">
        <title>Highly diverse flavobacterial phages as mortality factor during North Sea spring blooms.</title>
        <authorList>
            <person name="Bartlau N."/>
            <person name="Wichels A."/>
            <person name="Krohne G."/>
            <person name="Adriaenssens E.M."/>
            <person name="Heins A."/>
            <person name="Fuchs B.M."/>
            <person name="Amann R."/>
            <person name="Moraru C."/>
        </authorList>
    </citation>
    <scope>NUCLEOTIDE SEQUENCE</scope>
</reference>